<dbReference type="GO" id="GO:0071972">
    <property type="term" value="F:peptidoglycan L,D-transpeptidase activity"/>
    <property type="evidence" value="ECO:0007669"/>
    <property type="project" value="TreeGrafter"/>
</dbReference>
<dbReference type="Gene3D" id="3.90.1310.10">
    <property type="entry name" value="Penicillin-binding protein 2a (Domain 2)"/>
    <property type="match status" value="1"/>
</dbReference>
<dbReference type="GO" id="GO:0005886">
    <property type="term" value="C:plasma membrane"/>
    <property type="evidence" value="ECO:0007669"/>
    <property type="project" value="TreeGrafter"/>
</dbReference>
<dbReference type="RefSeq" id="WP_142093165.1">
    <property type="nucleotide sequence ID" value="NZ_BAAAMD010000002.1"/>
</dbReference>
<accession>A0A542ZSW5</accession>
<dbReference type="SUPFAM" id="SSF56601">
    <property type="entry name" value="beta-lactamase/transpeptidase-like"/>
    <property type="match status" value="1"/>
</dbReference>
<dbReference type="Pfam" id="PF00905">
    <property type="entry name" value="Transpeptidase"/>
    <property type="match status" value="1"/>
</dbReference>
<gene>
    <name evidence="3" type="ORF">FB460_1256</name>
</gene>
<protein>
    <submittedName>
        <fullName evidence="3">Cell elongation-specific peptidoglycan D,D-transpeptidase</fullName>
    </submittedName>
</protein>
<keyword evidence="4" id="KW-1185">Reference proteome</keyword>
<dbReference type="EMBL" id="VFOR01000001">
    <property type="protein sequence ID" value="TQL63443.1"/>
    <property type="molecule type" value="Genomic_DNA"/>
</dbReference>
<evidence type="ECO:0000259" key="2">
    <source>
        <dbReference type="Pfam" id="PF21922"/>
    </source>
</evidence>
<feature type="domain" description="Penicillin binding protein A dimerisation" evidence="2">
    <location>
        <begin position="52"/>
        <end position="134"/>
    </location>
</feature>
<proteinExistence type="predicted"/>
<comment type="caution">
    <text evidence="3">The sequence shown here is derived from an EMBL/GenBank/DDBJ whole genome shotgun (WGS) entry which is preliminary data.</text>
</comment>
<feature type="domain" description="Penicillin-binding protein transpeptidase" evidence="1">
    <location>
        <begin position="155"/>
        <end position="476"/>
    </location>
</feature>
<dbReference type="PANTHER" id="PTHR30627:SF24">
    <property type="entry name" value="PENICILLIN-BINDING PROTEIN 4B"/>
    <property type="match status" value="1"/>
</dbReference>
<reference evidence="3 4" key="1">
    <citation type="submission" date="2019-06" db="EMBL/GenBank/DDBJ databases">
        <title>Sequencing the genomes of 1000 actinobacteria strains.</title>
        <authorList>
            <person name="Klenk H.-P."/>
        </authorList>
    </citation>
    <scope>NUCLEOTIDE SEQUENCE [LARGE SCALE GENOMIC DNA]</scope>
    <source>
        <strain evidence="3 4">DSM 8251</strain>
    </source>
</reference>
<dbReference type="AlphaFoldDB" id="A0A542ZSW5"/>
<sequence length="479" mass="51145">MNRPIRRVAVVCMVMFTLLLLNATYNIVVRQSGLNADSRNRRVRDAEFAQDRGPILAGQEQIARSEPSDGTFGYQRLYDQPYLYAPITGYYSYDHGNTSLEANYSSKLAGTDDSQFVRRTLDLATGEQPKGASVETTINPAAQQAAYNGLEGKKGAVVAMDPQTGAILAMVSTPSFDPNAIASHDLQEANESWSQLAEDPNNPLTNRATREIYPPGSVFKLVTAAAALENGHPADAPIDSPEQLRLPGTQTDLGNDTYCGGNQISMEQALKVSCNTAFANLALEVGEDEMRAKAEEFGFGTQPLAELNAVASRYPTEMNDAQLAMTGIGQYEVAATPLQMTLVASAIANRGQLYRPYVVETVRASNLSPIETHRPDLMGRPLSGENADALAGMMETVVTEGTGTNAQISGATVGGKTSTAQSAPDRPPYAWFTSFAKDDEGTPKIAVTVFVEDAGVSRSEVSGGGLAAPIARDVMESVL</sequence>
<dbReference type="GO" id="GO:0008658">
    <property type="term" value="F:penicillin binding"/>
    <property type="evidence" value="ECO:0007669"/>
    <property type="project" value="InterPro"/>
</dbReference>
<evidence type="ECO:0000313" key="3">
    <source>
        <dbReference type="EMBL" id="TQL63443.1"/>
    </source>
</evidence>
<dbReference type="InterPro" id="IPR001460">
    <property type="entry name" value="PCN-bd_Tpept"/>
</dbReference>
<name>A0A542ZSW5_9ACTN</name>
<dbReference type="InterPro" id="IPR054120">
    <property type="entry name" value="PBPA_dimer"/>
</dbReference>
<dbReference type="GO" id="GO:0071555">
    <property type="term" value="P:cell wall organization"/>
    <property type="evidence" value="ECO:0007669"/>
    <property type="project" value="TreeGrafter"/>
</dbReference>
<dbReference type="Pfam" id="PF21922">
    <property type="entry name" value="PBP_dimer_2"/>
    <property type="match status" value="1"/>
</dbReference>
<dbReference type="Gene3D" id="3.40.710.10">
    <property type="entry name" value="DD-peptidase/beta-lactamase superfamily"/>
    <property type="match status" value="1"/>
</dbReference>
<evidence type="ECO:0000313" key="4">
    <source>
        <dbReference type="Proteomes" id="UP000316196"/>
    </source>
</evidence>
<dbReference type="Proteomes" id="UP000316196">
    <property type="component" value="Unassembled WGS sequence"/>
</dbReference>
<dbReference type="PANTHER" id="PTHR30627">
    <property type="entry name" value="PEPTIDOGLYCAN D,D-TRANSPEPTIDASE"/>
    <property type="match status" value="1"/>
</dbReference>
<dbReference type="InterPro" id="IPR012338">
    <property type="entry name" value="Beta-lactam/transpept-like"/>
</dbReference>
<dbReference type="InterPro" id="IPR050515">
    <property type="entry name" value="Beta-lactam/transpept"/>
</dbReference>
<dbReference type="OrthoDB" id="9766847at2"/>
<evidence type="ECO:0000259" key="1">
    <source>
        <dbReference type="Pfam" id="PF00905"/>
    </source>
</evidence>
<organism evidence="3 4">
    <name type="scientific">Propioniferax innocua</name>
    <dbReference type="NCBI Taxonomy" id="1753"/>
    <lineage>
        <taxon>Bacteria</taxon>
        <taxon>Bacillati</taxon>
        <taxon>Actinomycetota</taxon>
        <taxon>Actinomycetes</taxon>
        <taxon>Propionibacteriales</taxon>
        <taxon>Propionibacteriaceae</taxon>
        <taxon>Propioniferax</taxon>
    </lineage>
</organism>